<dbReference type="STRING" id="675864.SAMN04489747_3503"/>
<evidence type="ECO:0000256" key="3">
    <source>
        <dbReference type="ARBA" id="ARBA00022695"/>
    </source>
</evidence>
<dbReference type="InterPro" id="IPR001980">
    <property type="entry name" value="PPAT"/>
</dbReference>
<keyword evidence="3 9" id="KW-0548">Nucleotidyltransferase</keyword>
<dbReference type="GO" id="GO:0004595">
    <property type="term" value="F:pantetheine-phosphate adenylyltransferase activity"/>
    <property type="evidence" value="ECO:0007669"/>
    <property type="project" value="UniProtKB-UniRule"/>
</dbReference>
<accession>A0A1G7D7Y6</accession>
<evidence type="ECO:0000313" key="12">
    <source>
        <dbReference type="Proteomes" id="UP000198546"/>
    </source>
</evidence>
<feature type="binding site" evidence="9">
    <location>
        <begin position="121"/>
        <end position="127"/>
    </location>
    <ligand>
        <name>ATP</name>
        <dbReference type="ChEBI" id="CHEBI:30616"/>
    </ligand>
</feature>
<keyword evidence="7 9" id="KW-0173">Coenzyme A biosynthesis</keyword>
<dbReference type="InterPro" id="IPR014729">
    <property type="entry name" value="Rossmann-like_a/b/a_fold"/>
</dbReference>
<feature type="binding site" evidence="9">
    <location>
        <position position="72"/>
    </location>
    <ligand>
        <name>substrate</name>
    </ligand>
</feature>
<dbReference type="HAMAP" id="MF_00151">
    <property type="entry name" value="PPAT_bact"/>
    <property type="match status" value="1"/>
</dbReference>
<evidence type="ECO:0000256" key="7">
    <source>
        <dbReference type="ARBA" id="ARBA00022993"/>
    </source>
</evidence>
<dbReference type="AlphaFoldDB" id="A0A1G7D7Y6"/>
<dbReference type="InterPro" id="IPR004821">
    <property type="entry name" value="Cyt_trans-like"/>
</dbReference>
<dbReference type="GO" id="GO:0005737">
    <property type="term" value="C:cytoplasm"/>
    <property type="evidence" value="ECO:0007669"/>
    <property type="project" value="UniProtKB-SubCell"/>
</dbReference>
<comment type="cofactor">
    <cofactor evidence="9">
        <name>Mg(2+)</name>
        <dbReference type="ChEBI" id="CHEBI:18420"/>
    </cofactor>
</comment>
<evidence type="ECO:0000256" key="4">
    <source>
        <dbReference type="ARBA" id="ARBA00022741"/>
    </source>
</evidence>
<feature type="binding site" evidence="9">
    <location>
        <position position="97"/>
    </location>
    <ligand>
        <name>ATP</name>
        <dbReference type="ChEBI" id="CHEBI:30616"/>
    </ligand>
</feature>
<evidence type="ECO:0000256" key="6">
    <source>
        <dbReference type="ARBA" id="ARBA00022842"/>
    </source>
</evidence>
<evidence type="ECO:0000256" key="2">
    <source>
        <dbReference type="ARBA" id="ARBA00022679"/>
    </source>
</evidence>
<dbReference type="NCBIfam" id="TIGR01510">
    <property type="entry name" value="coaD_prev_kdtB"/>
    <property type="match status" value="1"/>
</dbReference>
<reference evidence="11 12" key="1">
    <citation type="submission" date="2016-10" db="EMBL/GenBank/DDBJ databases">
        <authorList>
            <person name="de Groot N.N."/>
        </authorList>
    </citation>
    <scope>NUCLEOTIDE SEQUENCE [LARGE SCALE GENOMIC DNA]</scope>
    <source>
        <strain evidence="11 12">MON 2.2</strain>
    </source>
</reference>
<comment type="subunit">
    <text evidence="9">Homohexamer.</text>
</comment>
<evidence type="ECO:0000256" key="8">
    <source>
        <dbReference type="ARBA" id="ARBA00029346"/>
    </source>
</evidence>
<feature type="site" description="Transition state stabilizer" evidence="9">
    <location>
        <position position="16"/>
    </location>
</feature>
<dbReference type="PRINTS" id="PR01020">
    <property type="entry name" value="LPSBIOSNTHSS"/>
</dbReference>
<evidence type="ECO:0000313" key="11">
    <source>
        <dbReference type="EMBL" id="SDE47110.1"/>
    </source>
</evidence>
<feature type="binding site" evidence="9">
    <location>
        <position position="40"/>
    </location>
    <ligand>
        <name>substrate</name>
    </ligand>
</feature>
<dbReference type="EMBL" id="LT629688">
    <property type="protein sequence ID" value="SDE47110.1"/>
    <property type="molecule type" value="Genomic_DNA"/>
</dbReference>
<sequence length="165" mass="17907">MRAICPGSFDPVTHGHLDIVRRAARLFDEVVVGVGANTSKSALFTPDQRVEMLTEVLADEPRVRVTTFSGLLVDYCREHDIGAVVKGLRFASDFDYELQMAQMNTRLSGLETILLPTSSQWSYVSSTLVREIARLGGDVSPFVPEATARRIASLGPGLASPGTGR</sequence>
<comment type="similarity">
    <text evidence="9">Belongs to the bacterial CoaD family.</text>
</comment>
<evidence type="ECO:0000259" key="10">
    <source>
        <dbReference type="Pfam" id="PF01467"/>
    </source>
</evidence>
<feature type="binding site" evidence="9">
    <location>
        <position position="16"/>
    </location>
    <ligand>
        <name>ATP</name>
        <dbReference type="ChEBI" id="CHEBI:30616"/>
    </ligand>
</feature>
<dbReference type="NCBIfam" id="TIGR00125">
    <property type="entry name" value="cyt_tran_rel"/>
    <property type="match status" value="1"/>
</dbReference>
<dbReference type="PANTHER" id="PTHR21342">
    <property type="entry name" value="PHOSPHOPANTETHEINE ADENYLYLTRANSFERASE"/>
    <property type="match status" value="1"/>
</dbReference>
<dbReference type="Pfam" id="PF01467">
    <property type="entry name" value="CTP_transf_like"/>
    <property type="match status" value="1"/>
</dbReference>
<dbReference type="SUPFAM" id="SSF52374">
    <property type="entry name" value="Nucleotidylyl transferase"/>
    <property type="match status" value="1"/>
</dbReference>
<feature type="binding site" evidence="9">
    <location>
        <position position="8"/>
    </location>
    <ligand>
        <name>substrate</name>
    </ligand>
</feature>
<keyword evidence="5 9" id="KW-0067">ATP-binding</keyword>
<protein>
    <recommendedName>
        <fullName evidence="9">Phosphopantetheine adenylyltransferase</fullName>
        <ecNumber evidence="9">2.7.7.3</ecNumber>
    </recommendedName>
    <alternativeName>
        <fullName evidence="9">Dephospho-CoA pyrophosphorylase</fullName>
    </alternativeName>
    <alternativeName>
        <fullName evidence="9">Pantetheine-phosphate adenylyltransferase</fullName>
        <shortName evidence="9">PPAT</shortName>
    </alternativeName>
</protein>
<feature type="binding site" evidence="9">
    <location>
        <begin position="87"/>
        <end position="89"/>
    </location>
    <ligand>
        <name>ATP</name>
        <dbReference type="ChEBI" id="CHEBI:30616"/>
    </ligand>
</feature>
<evidence type="ECO:0000256" key="1">
    <source>
        <dbReference type="ARBA" id="ARBA00022490"/>
    </source>
</evidence>
<keyword evidence="2 9" id="KW-0808">Transferase</keyword>
<comment type="subcellular location">
    <subcellularLocation>
        <location evidence="9">Cytoplasm</location>
    </subcellularLocation>
</comment>
<keyword evidence="4 9" id="KW-0547">Nucleotide-binding</keyword>
<dbReference type="Proteomes" id="UP000198546">
    <property type="component" value="Chromosome i"/>
</dbReference>
<comment type="pathway">
    <text evidence="9">Cofactor biosynthesis; coenzyme A biosynthesis; CoA from (R)-pantothenate: step 4/5.</text>
</comment>
<dbReference type="CDD" id="cd02163">
    <property type="entry name" value="PPAT"/>
    <property type="match status" value="1"/>
</dbReference>
<comment type="catalytic activity">
    <reaction evidence="8 9">
        <text>(R)-4'-phosphopantetheine + ATP + H(+) = 3'-dephospho-CoA + diphosphate</text>
        <dbReference type="Rhea" id="RHEA:19801"/>
        <dbReference type="ChEBI" id="CHEBI:15378"/>
        <dbReference type="ChEBI" id="CHEBI:30616"/>
        <dbReference type="ChEBI" id="CHEBI:33019"/>
        <dbReference type="ChEBI" id="CHEBI:57328"/>
        <dbReference type="ChEBI" id="CHEBI:61723"/>
        <dbReference type="EC" id="2.7.7.3"/>
    </reaction>
</comment>
<feature type="binding site" evidence="9">
    <location>
        <begin position="8"/>
        <end position="9"/>
    </location>
    <ligand>
        <name>ATP</name>
        <dbReference type="ChEBI" id="CHEBI:30616"/>
    </ligand>
</feature>
<dbReference type="EC" id="2.7.7.3" evidence="9"/>
<dbReference type="RefSeq" id="WP_407922609.1">
    <property type="nucleotide sequence ID" value="NZ_LT629688.1"/>
</dbReference>
<evidence type="ECO:0000256" key="9">
    <source>
        <dbReference type="HAMAP-Rule" id="MF_00151"/>
    </source>
</evidence>
<evidence type="ECO:0000256" key="5">
    <source>
        <dbReference type="ARBA" id="ARBA00022840"/>
    </source>
</evidence>
<keyword evidence="6 9" id="KW-0460">Magnesium</keyword>
<gene>
    <name evidence="9" type="primary">coaD</name>
    <name evidence="11" type="ORF">SAMN04489747_3503</name>
</gene>
<feature type="domain" description="Cytidyltransferase-like" evidence="10">
    <location>
        <begin position="4"/>
        <end position="131"/>
    </location>
</feature>
<keyword evidence="12" id="KW-1185">Reference proteome</keyword>
<feature type="binding site" evidence="9">
    <location>
        <position position="86"/>
    </location>
    <ligand>
        <name>substrate</name>
    </ligand>
</feature>
<dbReference type="GO" id="GO:0015937">
    <property type="term" value="P:coenzyme A biosynthetic process"/>
    <property type="evidence" value="ECO:0007669"/>
    <property type="project" value="UniProtKB-UniRule"/>
</dbReference>
<organism evidence="11 12">
    <name type="scientific">Auraticoccus monumenti</name>
    <dbReference type="NCBI Taxonomy" id="675864"/>
    <lineage>
        <taxon>Bacteria</taxon>
        <taxon>Bacillati</taxon>
        <taxon>Actinomycetota</taxon>
        <taxon>Actinomycetes</taxon>
        <taxon>Propionibacteriales</taxon>
        <taxon>Propionibacteriaceae</taxon>
        <taxon>Auraticoccus</taxon>
    </lineage>
</organism>
<dbReference type="PANTHER" id="PTHR21342:SF1">
    <property type="entry name" value="PHOSPHOPANTETHEINE ADENYLYLTRANSFERASE"/>
    <property type="match status" value="1"/>
</dbReference>
<dbReference type="GO" id="GO:0005524">
    <property type="term" value="F:ATP binding"/>
    <property type="evidence" value="ECO:0007669"/>
    <property type="project" value="UniProtKB-KW"/>
</dbReference>
<comment type="function">
    <text evidence="9">Reversibly transfers an adenylyl group from ATP to 4'-phosphopantetheine, yielding dephospho-CoA (dPCoA) and pyrophosphate.</text>
</comment>
<dbReference type="UniPathway" id="UPA00241">
    <property type="reaction ID" value="UER00355"/>
</dbReference>
<dbReference type="Gene3D" id="3.40.50.620">
    <property type="entry name" value="HUPs"/>
    <property type="match status" value="1"/>
</dbReference>
<name>A0A1G7D7Y6_9ACTN</name>
<keyword evidence="1 9" id="KW-0963">Cytoplasm</keyword>
<proteinExistence type="inferred from homology"/>